<dbReference type="Gene3D" id="3.40.50.720">
    <property type="entry name" value="NAD(P)-binding Rossmann-like Domain"/>
    <property type="match status" value="1"/>
</dbReference>
<accession>A0ABN1VWC8</accession>
<keyword evidence="4" id="KW-1185">Reference proteome</keyword>
<protein>
    <submittedName>
        <fullName evidence="3">N-acetyl-alpha-D-glucosaminyl-diphospho-ditrans, octacis-undecaprenol 4-epimerase</fullName>
    </submittedName>
</protein>
<evidence type="ECO:0000313" key="4">
    <source>
        <dbReference type="Proteomes" id="UP001500943"/>
    </source>
</evidence>
<sequence>MVNGQSVVNEQSVVNGQGNFMKILVVGGSGFIGSRLLETLHEQGHDFTNFDRHVSPRFPAQSVAGDVRSAAELTAASAGHDAIINLAAEHRDDVSPLSLYTEVNVGGAHAIVAAAEANGIQRIVFTSTVALYGLDKNNATEDSVPEPFNEYGRSKLAAEGVFSEWANADATRSLAMVRPSVVFGEGNRGNVYNLAKQVSSGRFIMVGKGENKKSMAYVGNIVGYIASRLDAPTGIEIRNFADKPDLSTKELISILRDEMNVHGASGVRLPLPLGIAAGYVFDAAAKITRRTFPISAVRIRKFAADTTVNTDRLRDSGYTATYSLQEALKRTLASEFPATGASAPAPSSTPKTDRNSS</sequence>
<gene>
    <name evidence="3" type="ORF">GCM10009655_25320</name>
</gene>
<dbReference type="Proteomes" id="UP001500943">
    <property type="component" value="Unassembled WGS sequence"/>
</dbReference>
<proteinExistence type="predicted"/>
<comment type="caution">
    <text evidence="3">The sequence shown here is derived from an EMBL/GenBank/DDBJ whole genome shotgun (WGS) entry which is preliminary data.</text>
</comment>
<dbReference type="SUPFAM" id="SSF51735">
    <property type="entry name" value="NAD(P)-binding Rossmann-fold domains"/>
    <property type="match status" value="1"/>
</dbReference>
<evidence type="ECO:0000259" key="2">
    <source>
        <dbReference type="Pfam" id="PF01370"/>
    </source>
</evidence>
<feature type="compositionally biased region" description="Low complexity" evidence="1">
    <location>
        <begin position="337"/>
        <end position="350"/>
    </location>
</feature>
<dbReference type="PANTHER" id="PTHR43245:SF58">
    <property type="entry name" value="BLL5923 PROTEIN"/>
    <property type="match status" value="1"/>
</dbReference>
<dbReference type="EMBL" id="BAAAKW010000063">
    <property type="protein sequence ID" value="GAA1225513.1"/>
    <property type="molecule type" value="Genomic_DNA"/>
</dbReference>
<dbReference type="InterPro" id="IPR036291">
    <property type="entry name" value="NAD(P)-bd_dom_sf"/>
</dbReference>
<dbReference type="Pfam" id="PF01370">
    <property type="entry name" value="Epimerase"/>
    <property type="match status" value="1"/>
</dbReference>
<dbReference type="InterPro" id="IPR001509">
    <property type="entry name" value="Epimerase_deHydtase"/>
</dbReference>
<evidence type="ECO:0000256" key="1">
    <source>
        <dbReference type="SAM" id="MobiDB-lite"/>
    </source>
</evidence>
<feature type="region of interest" description="Disordered" evidence="1">
    <location>
        <begin position="335"/>
        <end position="357"/>
    </location>
</feature>
<organism evidence="3 4">
    <name type="scientific">Rhodoglobus aureus</name>
    <dbReference type="NCBI Taxonomy" id="191497"/>
    <lineage>
        <taxon>Bacteria</taxon>
        <taxon>Bacillati</taxon>
        <taxon>Actinomycetota</taxon>
        <taxon>Actinomycetes</taxon>
        <taxon>Micrococcales</taxon>
        <taxon>Microbacteriaceae</taxon>
        <taxon>Rhodoglobus</taxon>
    </lineage>
</organism>
<dbReference type="PANTHER" id="PTHR43245">
    <property type="entry name" value="BIFUNCTIONAL POLYMYXIN RESISTANCE PROTEIN ARNA"/>
    <property type="match status" value="1"/>
</dbReference>
<dbReference type="InterPro" id="IPR050177">
    <property type="entry name" value="Lipid_A_modif_metabolic_enz"/>
</dbReference>
<reference evidence="3 4" key="1">
    <citation type="journal article" date="2019" name="Int. J. Syst. Evol. Microbiol.">
        <title>The Global Catalogue of Microorganisms (GCM) 10K type strain sequencing project: providing services to taxonomists for standard genome sequencing and annotation.</title>
        <authorList>
            <consortium name="The Broad Institute Genomics Platform"/>
            <consortium name="The Broad Institute Genome Sequencing Center for Infectious Disease"/>
            <person name="Wu L."/>
            <person name="Ma J."/>
        </authorList>
    </citation>
    <scope>NUCLEOTIDE SEQUENCE [LARGE SCALE GENOMIC DNA]</scope>
    <source>
        <strain evidence="3 4">JCM 12762</strain>
    </source>
</reference>
<feature type="domain" description="NAD-dependent epimerase/dehydratase" evidence="2">
    <location>
        <begin position="23"/>
        <end position="225"/>
    </location>
</feature>
<name>A0ABN1VWC8_9MICO</name>
<evidence type="ECO:0000313" key="3">
    <source>
        <dbReference type="EMBL" id="GAA1225513.1"/>
    </source>
</evidence>